<organism evidence="2 3">
    <name type="scientific">Armillaria gallica</name>
    <name type="common">Bulbous honey fungus</name>
    <name type="synonym">Armillaria bulbosa</name>
    <dbReference type="NCBI Taxonomy" id="47427"/>
    <lineage>
        <taxon>Eukaryota</taxon>
        <taxon>Fungi</taxon>
        <taxon>Dikarya</taxon>
        <taxon>Basidiomycota</taxon>
        <taxon>Agaricomycotina</taxon>
        <taxon>Agaricomycetes</taxon>
        <taxon>Agaricomycetidae</taxon>
        <taxon>Agaricales</taxon>
        <taxon>Marasmiineae</taxon>
        <taxon>Physalacriaceae</taxon>
        <taxon>Armillaria</taxon>
    </lineage>
</organism>
<feature type="compositionally biased region" description="Polar residues" evidence="1">
    <location>
        <begin position="122"/>
        <end position="134"/>
    </location>
</feature>
<dbReference type="AlphaFoldDB" id="A0A2H3D206"/>
<name>A0A2H3D206_ARMGA</name>
<gene>
    <name evidence="2" type="ORF">ARMGADRAFT_1033393</name>
</gene>
<keyword evidence="3" id="KW-1185">Reference proteome</keyword>
<evidence type="ECO:0000313" key="2">
    <source>
        <dbReference type="EMBL" id="PBK89329.1"/>
    </source>
</evidence>
<dbReference type="EMBL" id="KZ293669">
    <property type="protein sequence ID" value="PBK89329.1"/>
    <property type="molecule type" value="Genomic_DNA"/>
</dbReference>
<dbReference type="Proteomes" id="UP000217790">
    <property type="component" value="Unassembled WGS sequence"/>
</dbReference>
<evidence type="ECO:0000313" key="3">
    <source>
        <dbReference type="Proteomes" id="UP000217790"/>
    </source>
</evidence>
<sequence length="134" mass="14644">MPQLTTALSTKVPVNRLPVLEYWNYLVLGRVALDGLMAVSWTLSVDNCARSDFGGYPLDKDEPNIVLTSMKGSPVEGKTRNQGWVGKLPAFGLQGRESKSELKKKSSRPPHDLMTSAFPQHGSISKSTIIDTQG</sequence>
<feature type="region of interest" description="Disordered" evidence="1">
    <location>
        <begin position="95"/>
        <end position="134"/>
    </location>
</feature>
<reference evidence="3" key="1">
    <citation type="journal article" date="2017" name="Nat. Ecol. Evol.">
        <title>Genome expansion and lineage-specific genetic innovations in the forest pathogenic fungi Armillaria.</title>
        <authorList>
            <person name="Sipos G."/>
            <person name="Prasanna A.N."/>
            <person name="Walter M.C."/>
            <person name="O'Connor E."/>
            <person name="Balint B."/>
            <person name="Krizsan K."/>
            <person name="Kiss B."/>
            <person name="Hess J."/>
            <person name="Varga T."/>
            <person name="Slot J."/>
            <person name="Riley R."/>
            <person name="Boka B."/>
            <person name="Rigling D."/>
            <person name="Barry K."/>
            <person name="Lee J."/>
            <person name="Mihaltcheva S."/>
            <person name="LaButti K."/>
            <person name="Lipzen A."/>
            <person name="Waldron R."/>
            <person name="Moloney N.M."/>
            <person name="Sperisen C."/>
            <person name="Kredics L."/>
            <person name="Vagvoelgyi C."/>
            <person name="Patrignani A."/>
            <person name="Fitzpatrick D."/>
            <person name="Nagy I."/>
            <person name="Doyle S."/>
            <person name="Anderson J.B."/>
            <person name="Grigoriev I.V."/>
            <person name="Gueldener U."/>
            <person name="Muensterkoetter M."/>
            <person name="Nagy L.G."/>
        </authorList>
    </citation>
    <scope>NUCLEOTIDE SEQUENCE [LARGE SCALE GENOMIC DNA]</scope>
    <source>
        <strain evidence="3">Ar21-2</strain>
    </source>
</reference>
<dbReference type="InParanoid" id="A0A2H3D206"/>
<proteinExistence type="predicted"/>
<protein>
    <submittedName>
        <fullName evidence="2">Uncharacterized protein</fullName>
    </submittedName>
</protein>
<evidence type="ECO:0000256" key="1">
    <source>
        <dbReference type="SAM" id="MobiDB-lite"/>
    </source>
</evidence>
<accession>A0A2H3D206</accession>